<evidence type="ECO:0000313" key="6">
    <source>
        <dbReference type="Proteomes" id="UP000662904"/>
    </source>
</evidence>
<evidence type="ECO:0000313" key="5">
    <source>
        <dbReference type="EMBL" id="QSQ08678.1"/>
    </source>
</evidence>
<dbReference type="EMBL" id="CP059066">
    <property type="protein sequence ID" value="QSQ08678.1"/>
    <property type="molecule type" value="Genomic_DNA"/>
</dbReference>
<dbReference type="HAMAP" id="MF_00984">
    <property type="entry name" value="SSB"/>
    <property type="match status" value="1"/>
</dbReference>
<dbReference type="PROSITE" id="PS50935">
    <property type="entry name" value="SSB"/>
    <property type="match status" value="1"/>
</dbReference>
<dbReference type="NCBIfam" id="TIGR00621">
    <property type="entry name" value="ssb"/>
    <property type="match status" value="1"/>
</dbReference>
<dbReference type="InterPro" id="IPR012340">
    <property type="entry name" value="NA-bd_OB-fold"/>
</dbReference>
<dbReference type="CDD" id="cd04496">
    <property type="entry name" value="SSB_OBF"/>
    <property type="match status" value="1"/>
</dbReference>
<keyword evidence="6" id="KW-1185">Reference proteome</keyword>
<dbReference type="PANTHER" id="PTHR10302:SF27">
    <property type="entry name" value="SINGLE-STRANDED DNA-BINDING PROTEIN"/>
    <property type="match status" value="1"/>
</dbReference>
<comment type="subunit">
    <text evidence="2">Homotetramer.</text>
</comment>
<dbReference type="KEGG" id="kme:H0A61_01016"/>
<evidence type="ECO:0000256" key="2">
    <source>
        <dbReference type="HAMAP-Rule" id="MF_00984"/>
    </source>
</evidence>
<feature type="region of interest" description="Disordered" evidence="4">
    <location>
        <begin position="104"/>
        <end position="134"/>
    </location>
</feature>
<dbReference type="GO" id="GO:0006260">
    <property type="term" value="P:DNA replication"/>
    <property type="evidence" value="ECO:0007669"/>
    <property type="project" value="InterPro"/>
</dbReference>
<accession>A0A8A0RM48</accession>
<dbReference type="InterPro" id="IPR000424">
    <property type="entry name" value="Primosome_PriB/ssb"/>
</dbReference>
<organism evidence="5 6">
    <name type="scientific">Koleobacter methoxysyntrophicus</name>
    <dbReference type="NCBI Taxonomy" id="2751313"/>
    <lineage>
        <taxon>Bacteria</taxon>
        <taxon>Bacillati</taxon>
        <taxon>Bacillota</taxon>
        <taxon>Clostridia</taxon>
        <taxon>Koleobacterales</taxon>
        <taxon>Koleobacteraceae</taxon>
        <taxon>Koleobacter</taxon>
    </lineage>
</organism>
<dbReference type="Pfam" id="PF00436">
    <property type="entry name" value="SSB"/>
    <property type="match status" value="1"/>
</dbReference>
<evidence type="ECO:0000256" key="4">
    <source>
        <dbReference type="SAM" id="MobiDB-lite"/>
    </source>
</evidence>
<keyword evidence="1 2" id="KW-0238">DNA-binding</keyword>
<evidence type="ECO:0000256" key="3">
    <source>
        <dbReference type="PIRNR" id="PIRNR002070"/>
    </source>
</evidence>
<dbReference type="Gene3D" id="2.40.50.140">
    <property type="entry name" value="Nucleic acid-binding proteins"/>
    <property type="match status" value="1"/>
</dbReference>
<protein>
    <recommendedName>
        <fullName evidence="2 3">Single-stranded DNA-binding protein</fullName>
        <shortName evidence="2">SSB</shortName>
    </recommendedName>
</protein>
<evidence type="ECO:0000256" key="1">
    <source>
        <dbReference type="ARBA" id="ARBA00023125"/>
    </source>
</evidence>
<proteinExistence type="inferred from homology"/>
<dbReference type="PANTHER" id="PTHR10302">
    <property type="entry name" value="SINGLE-STRANDED DNA-BINDING PROTEIN"/>
    <property type="match status" value="1"/>
</dbReference>
<dbReference type="PIRSF" id="PIRSF002070">
    <property type="entry name" value="SSB"/>
    <property type="match status" value="1"/>
</dbReference>
<dbReference type="GO" id="GO:0003697">
    <property type="term" value="F:single-stranded DNA binding"/>
    <property type="evidence" value="ECO:0007669"/>
    <property type="project" value="UniProtKB-UniRule"/>
</dbReference>
<reference evidence="5" key="1">
    <citation type="submission" date="2020-07" db="EMBL/GenBank/DDBJ databases">
        <title>Koleobacter methoxysyntrophicus gen. nov., sp. nov., a novel anaerobic bacterium isolated from deep subsurface oil field and proposal of Koleobacterales ord. nov. in the phylum Firmicutes.</title>
        <authorList>
            <person name="Sakamoto S."/>
            <person name="Tamaki H."/>
        </authorList>
    </citation>
    <scope>NUCLEOTIDE SEQUENCE</scope>
    <source>
        <strain evidence="5">NRmbB1</strain>
    </source>
</reference>
<dbReference type="InterPro" id="IPR011344">
    <property type="entry name" value="ssDNA-bd"/>
</dbReference>
<sequence>MNKVILIGRLTRDPELRYLTSGAAVATFTIAVDRPFTNQQGERETDFIKIVTWRKLAENCANNLNKGRLVGVSGRLQIRSYEGEDGQRRWVTEVVADEVQFLDWPKDRSGGFDSNEYEDFGSDPGGEPSDDLPF</sequence>
<dbReference type="AlphaFoldDB" id="A0A8A0RM48"/>
<gene>
    <name evidence="5" type="primary">ssbA</name>
    <name evidence="5" type="ORF">H0A61_01016</name>
</gene>
<dbReference type="GO" id="GO:0009295">
    <property type="term" value="C:nucleoid"/>
    <property type="evidence" value="ECO:0007669"/>
    <property type="project" value="TreeGrafter"/>
</dbReference>
<dbReference type="SUPFAM" id="SSF50249">
    <property type="entry name" value="Nucleic acid-binding proteins"/>
    <property type="match status" value="1"/>
</dbReference>
<name>A0A8A0RM48_9FIRM</name>
<dbReference type="RefSeq" id="WP_206708880.1">
    <property type="nucleotide sequence ID" value="NZ_CP059066.1"/>
</dbReference>
<comment type="caution">
    <text evidence="2">Lacks conserved residue(s) required for the propagation of feature annotation.</text>
</comment>
<dbReference type="Proteomes" id="UP000662904">
    <property type="component" value="Chromosome"/>
</dbReference>